<dbReference type="Proteomes" id="UP000242700">
    <property type="component" value="Unassembled WGS sequence"/>
</dbReference>
<gene>
    <name evidence="2" type="ORF">J2Z27_001889</name>
    <name evidence="3" type="ORF">SAMN05216187_104128</name>
</gene>
<evidence type="ECO:0000313" key="2">
    <source>
        <dbReference type="EMBL" id="MBP1952808.1"/>
    </source>
</evidence>
<evidence type="ECO:0000313" key="3">
    <source>
        <dbReference type="EMBL" id="SDK02975.1"/>
    </source>
</evidence>
<dbReference type="RefSeq" id="WP_092596420.1">
    <property type="nucleotide sequence ID" value="NZ_BMCN01000004.1"/>
</dbReference>
<reference evidence="2 5" key="3">
    <citation type="submission" date="2021-03" db="EMBL/GenBank/DDBJ databases">
        <title>Genomic Encyclopedia of Type Strains, Phase IV (KMG-IV): sequencing the most valuable type-strain genomes for metagenomic binning, comparative biology and taxonomic classification.</title>
        <authorList>
            <person name="Goeker M."/>
        </authorList>
    </citation>
    <scope>NUCLEOTIDE SEQUENCE [LARGE SCALE GENOMIC DNA]</scope>
    <source>
        <strain evidence="2 5">DSM 22420</strain>
    </source>
</reference>
<dbReference type="EMBL" id="FNFI01000004">
    <property type="protein sequence ID" value="SDK02975.1"/>
    <property type="molecule type" value="Genomic_DNA"/>
</dbReference>
<dbReference type="AlphaFoldDB" id="A0A1G8YLE0"/>
<dbReference type="EMBL" id="JAGGKN010000006">
    <property type="protein sequence ID" value="MBP1952808.1"/>
    <property type="molecule type" value="Genomic_DNA"/>
</dbReference>
<accession>A0A1G8YLE0</accession>
<keyword evidence="1" id="KW-0472">Membrane</keyword>
<evidence type="ECO:0000256" key="1">
    <source>
        <dbReference type="SAM" id="Phobius"/>
    </source>
</evidence>
<evidence type="ECO:0000313" key="4">
    <source>
        <dbReference type="Proteomes" id="UP000242700"/>
    </source>
</evidence>
<evidence type="ECO:0000313" key="5">
    <source>
        <dbReference type="Proteomes" id="UP001519348"/>
    </source>
</evidence>
<feature type="transmembrane region" description="Helical" evidence="1">
    <location>
        <begin position="7"/>
        <end position="24"/>
    </location>
</feature>
<protein>
    <submittedName>
        <fullName evidence="2">Fatty acid desaturase</fullName>
    </submittedName>
</protein>
<reference evidence="4" key="2">
    <citation type="submission" date="2016-10" db="EMBL/GenBank/DDBJ databases">
        <authorList>
            <person name="Varghese N."/>
            <person name="Submissions S."/>
        </authorList>
    </citation>
    <scope>NUCLEOTIDE SEQUENCE [LARGE SCALE GENOMIC DNA]</scope>
    <source>
        <strain evidence="4">CGMCC 1.8911</strain>
    </source>
</reference>
<dbReference type="STRING" id="586411.SAMN05216187_104128"/>
<keyword evidence="1" id="KW-0812">Transmembrane</keyword>
<keyword evidence="5" id="KW-1185">Reference proteome</keyword>
<feature type="transmembrane region" description="Helical" evidence="1">
    <location>
        <begin position="36"/>
        <end position="52"/>
    </location>
</feature>
<keyword evidence="1" id="KW-1133">Transmembrane helix</keyword>
<organism evidence="3 4">
    <name type="scientific">Jeotgalicoccus aerolatus</name>
    <dbReference type="NCBI Taxonomy" id="709510"/>
    <lineage>
        <taxon>Bacteria</taxon>
        <taxon>Bacillati</taxon>
        <taxon>Bacillota</taxon>
        <taxon>Bacilli</taxon>
        <taxon>Bacillales</taxon>
        <taxon>Staphylococcaceae</taxon>
        <taxon>Jeotgalicoccus</taxon>
    </lineage>
</organism>
<reference evidence="3" key="1">
    <citation type="submission" date="2016-10" db="EMBL/GenBank/DDBJ databases">
        <authorList>
            <person name="de Groot N.N."/>
        </authorList>
    </citation>
    <scope>NUCLEOTIDE SEQUENCE [LARGE SCALE GENOMIC DNA]</scope>
    <source>
        <strain evidence="3">CGMCC 1.8911</strain>
    </source>
</reference>
<name>A0A1G8YLE0_9STAP</name>
<proteinExistence type="predicted"/>
<sequence>MFKVSKGLNILLVVIALAAIYYFTQDYISSTWDIPFLILLIIFGAISILSILKKEEHID</sequence>
<dbReference type="Proteomes" id="UP001519348">
    <property type="component" value="Unassembled WGS sequence"/>
</dbReference>